<keyword evidence="4" id="KW-0949">S-adenosyl-L-methionine</keyword>
<dbReference type="GO" id="GO:0032259">
    <property type="term" value="P:methylation"/>
    <property type="evidence" value="ECO:0007669"/>
    <property type="project" value="UniProtKB-KW"/>
</dbReference>
<comment type="catalytic activity">
    <reaction evidence="5">
        <text>a 2'-deoxyadenosine in DNA + S-adenosyl-L-methionine = an N(6)-methyl-2'-deoxyadenosine in DNA + S-adenosyl-L-homocysteine + H(+)</text>
        <dbReference type="Rhea" id="RHEA:15197"/>
        <dbReference type="Rhea" id="RHEA-COMP:12418"/>
        <dbReference type="Rhea" id="RHEA-COMP:12419"/>
        <dbReference type="ChEBI" id="CHEBI:15378"/>
        <dbReference type="ChEBI" id="CHEBI:57856"/>
        <dbReference type="ChEBI" id="CHEBI:59789"/>
        <dbReference type="ChEBI" id="CHEBI:90615"/>
        <dbReference type="ChEBI" id="CHEBI:90616"/>
        <dbReference type="EC" id="2.1.1.72"/>
    </reaction>
</comment>
<evidence type="ECO:0000256" key="4">
    <source>
        <dbReference type="ARBA" id="ARBA00022691"/>
    </source>
</evidence>
<dbReference type="SUPFAM" id="SSF53335">
    <property type="entry name" value="S-adenosyl-L-methionine-dependent methyltransferases"/>
    <property type="match status" value="1"/>
</dbReference>
<keyword evidence="2 6" id="KW-0489">Methyltransferase</keyword>
<dbReference type="InterPro" id="IPR002052">
    <property type="entry name" value="DNA_methylase_N6_adenine_CS"/>
</dbReference>
<evidence type="ECO:0000313" key="6">
    <source>
        <dbReference type="EMBL" id="SIQ53642.1"/>
    </source>
</evidence>
<keyword evidence="3 6" id="KW-0808">Transferase</keyword>
<dbReference type="InterPro" id="IPR012327">
    <property type="entry name" value="MeTrfase_D12"/>
</dbReference>
<name>A0A1N6TJS0_9SPIO</name>
<evidence type="ECO:0000256" key="2">
    <source>
        <dbReference type="ARBA" id="ARBA00022603"/>
    </source>
</evidence>
<evidence type="ECO:0000256" key="1">
    <source>
        <dbReference type="ARBA" id="ARBA00011900"/>
    </source>
</evidence>
<organism evidence="6 7">
    <name type="scientific">Alkalispirochaeta americana</name>
    <dbReference type="NCBI Taxonomy" id="159291"/>
    <lineage>
        <taxon>Bacteria</taxon>
        <taxon>Pseudomonadati</taxon>
        <taxon>Spirochaetota</taxon>
        <taxon>Spirochaetia</taxon>
        <taxon>Spirochaetales</taxon>
        <taxon>Spirochaetaceae</taxon>
        <taxon>Alkalispirochaeta</taxon>
    </lineage>
</organism>
<evidence type="ECO:0000256" key="3">
    <source>
        <dbReference type="ARBA" id="ARBA00022679"/>
    </source>
</evidence>
<gene>
    <name evidence="6" type="ORF">SAMN05920897_11089</name>
</gene>
<dbReference type="GO" id="GO:0009307">
    <property type="term" value="P:DNA restriction-modification system"/>
    <property type="evidence" value="ECO:0007669"/>
    <property type="project" value="InterPro"/>
</dbReference>
<dbReference type="EC" id="2.1.1.72" evidence="1"/>
<dbReference type="STRING" id="159291.SAMN05920897_11089"/>
<dbReference type="RefSeq" id="WP_234969071.1">
    <property type="nucleotide sequence ID" value="NZ_FTMS01000010.1"/>
</dbReference>
<proteinExistence type="predicted"/>
<dbReference type="Pfam" id="PF02086">
    <property type="entry name" value="MethyltransfD12"/>
    <property type="match status" value="2"/>
</dbReference>
<dbReference type="Proteomes" id="UP000186400">
    <property type="component" value="Unassembled WGS sequence"/>
</dbReference>
<dbReference type="AlphaFoldDB" id="A0A1N6TJS0"/>
<dbReference type="PROSITE" id="PS00092">
    <property type="entry name" value="N6_MTASE"/>
    <property type="match status" value="1"/>
</dbReference>
<reference evidence="6 7" key="1">
    <citation type="submission" date="2017-01" db="EMBL/GenBank/DDBJ databases">
        <authorList>
            <person name="Mah S.A."/>
            <person name="Swanson W.J."/>
            <person name="Moy G.W."/>
            <person name="Vacquier V.D."/>
        </authorList>
    </citation>
    <scope>NUCLEOTIDE SEQUENCE [LARGE SCALE GENOMIC DNA]</scope>
    <source>
        <strain evidence="6 7">ASpG1</strain>
    </source>
</reference>
<accession>A0A1N6TJS0</accession>
<dbReference type="GO" id="GO:0003676">
    <property type="term" value="F:nucleic acid binding"/>
    <property type="evidence" value="ECO:0007669"/>
    <property type="project" value="InterPro"/>
</dbReference>
<keyword evidence="7" id="KW-1185">Reference proteome</keyword>
<evidence type="ECO:0000256" key="5">
    <source>
        <dbReference type="ARBA" id="ARBA00047942"/>
    </source>
</evidence>
<protein>
    <recommendedName>
        <fullName evidence="1">site-specific DNA-methyltransferase (adenine-specific)</fullName>
        <ecNumber evidence="1">2.1.1.72</ecNumber>
    </recommendedName>
</protein>
<dbReference type="InterPro" id="IPR029063">
    <property type="entry name" value="SAM-dependent_MTases_sf"/>
</dbReference>
<evidence type="ECO:0000313" key="7">
    <source>
        <dbReference type="Proteomes" id="UP000186400"/>
    </source>
</evidence>
<dbReference type="GO" id="GO:0009007">
    <property type="term" value="F:site-specific DNA-methyltransferase (adenine-specific) activity"/>
    <property type="evidence" value="ECO:0007669"/>
    <property type="project" value="UniProtKB-EC"/>
</dbReference>
<sequence length="405" mass="45909">MVSQPFLRDEPFLRDQVITCIGNKRALLPLIDQAVQEILCRLGRPSLAGADLFSGSGIVARYLKKVCHRLIANDLEHYSEVINRCYLTNRSDLDESLLNERYRELTSQLAADERRGLLREGFIARNYAPADDENIRAGERVFYTRRNACFLDTARYYIEGLEKELQPFFLGPLLAAASVHANTAGVFKGFYKDKRTGLGRFGGAGEDALTRIRGDIQLRYPCFSPWEGSWSVFREDANDLAPRLAQEDVLDLVYLDPPYNQHPYGSNYFMLNLIARYQEPREVSPVSGIPPDWNRSDYNSRRRVAGAFEELLRSLRTRFILVSFNSEGFLSREDILGVLQELGSVDLFETPYAVFRGSRNLRSRPGRVKEFLFLLDCRSSLPDCPSRGMVRGLNTKDLACGGGCG</sequence>
<dbReference type="EMBL" id="FTMS01000010">
    <property type="protein sequence ID" value="SIQ53642.1"/>
    <property type="molecule type" value="Genomic_DNA"/>
</dbReference>